<evidence type="ECO:0000259" key="2">
    <source>
        <dbReference type="Pfam" id="PF02517"/>
    </source>
</evidence>
<evidence type="ECO:0000313" key="3">
    <source>
        <dbReference type="EMBL" id="RNF38999.1"/>
    </source>
</evidence>
<dbReference type="GO" id="GO:0008237">
    <property type="term" value="F:metallopeptidase activity"/>
    <property type="evidence" value="ECO:0007669"/>
    <property type="project" value="UniProtKB-KW"/>
</dbReference>
<reference evidence="3 4" key="1">
    <citation type="journal article" date="2018" name="Int. J. Syst. Evol. Microbiol.">
        <title>Planococcus salinus sp. nov., a moderately halophilic bacterium isolated from a saline-alkali soil.</title>
        <authorList>
            <person name="Gan L."/>
        </authorList>
    </citation>
    <scope>NUCLEOTIDE SEQUENCE [LARGE SCALE GENOMIC DNA]</scope>
    <source>
        <strain evidence="3 4">LCB217</strain>
    </source>
</reference>
<keyword evidence="1" id="KW-0812">Transmembrane</keyword>
<dbReference type="AlphaFoldDB" id="A0A3M8P5P5"/>
<keyword evidence="3" id="KW-0645">Protease</keyword>
<feature type="transmembrane region" description="Helical" evidence="1">
    <location>
        <begin position="95"/>
        <end position="116"/>
    </location>
</feature>
<protein>
    <submittedName>
        <fullName evidence="3">CPBP family intramembrane metalloprotease</fullName>
    </submittedName>
</protein>
<dbReference type="GO" id="GO:0080120">
    <property type="term" value="P:CAAX-box protein maturation"/>
    <property type="evidence" value="ECO:0007669"/>
    <property type="project" value="UniProtKB-ARBA"/>
</dbReference>
<feature type="domain" description="CAAX prenyl protease 2/Lysostaphin resistance protein A-like" evidence="2">
    <location>
        <begin position="103"/>
        <end position="199"/>
    </location>
</feature>
<dbReference type="Pfam" id="PF02517">
    <property type="entry name" value="Rce1-like"/>
    <property type="match status" value="1"/>
</dbReference>
<feature type="transmembrane region" description="Helical" evidence="1">
    <location>
        <begin position="12"/>
        <end position="35"/>
    </location>
</feature>
<comment type="caution">
    <text evidence="3">The sequence shown here is derived from an EMBL/GenBank/DDBJ whole genome shotgun (WGS) entry which is preliminary data.</text>
</comment>
<dbReference type="GO" id="GO:0004175">
    <property type="term" value="F:endopeptidase activity"/>
    <property type="evidence" value="ECO:0007669"/>
    <property type="project" value="UniProtKB-ARBA"/>
</dbReference>
<evidence type="ECO:0000313" key="4">
    <source>
        <dbReference type="Proteomes" id="UP000275473"/>
    </source>
</evidence>
<sequence length="210" mass="23635">MKNLIRLIGPTVMIFIGLQLAGNVVLTFLLFYSWLLAVPLLDHTFPKGSMKVTRQALVLGTGSGLLFFIFIFGGLNWLHVYLLDIDALRVLLLEWGFSGPGEIGLVLVLMILNPVLEEFYWRGYMFDKLRKERGAGYTIVMTALFYTLYHILSVIHLFQEGYAMVAVLPVLIAGLFWGYIREKTAAISATVIGHGLADLGIVCVYWFIVR</sequence>
<dbReference type="OrthoDB" id="449657at2"/>
<evidence type="ECO:0000256" key="1">
    <source>
        <dbReference type="SAM" id="Phobius"/>
    </source>
</evidence>
<proteinExistence type="predicted"/>
<keyword evidence="1" id="KW-1133">Transmembrane helix</keyword>
<feature type="transmembrane region" description="Helical" evidence="1">
    <location>
        <begin position="137"/>
        <end position="155"/>
    </location>
</feature>
<keyword evidence="1" id="KW-0472">Membrane</keyword>
<organism evidence="3 4">
    <name type="scientific">Planococcus salinus</name>
    <dbReference type="NCBI Taxonomy" id="1848460"/>
    <lineage>
        <taxon>Bacteria</taxon>
        <taxon>Bacillati</taxon>
        <taxon>Bacillota</taxon>
        <taxon>Bacilli</taxon>
        <taxon>Bacillales</taxon>
        <taxon>Caryophanaceae</taxon>
        <taxon>Planococcus</taxon>
    </lineage>
</organism>
<keyword evidence="3" id="KW-0378">Hydrolase</keyword>
<keyword evidence="4" id="KW-1185">Reference proteome</keyword>
<dbReference type="RefSeq" id="WP_123165781.1">
    <property type="nucleotide sequence ID" value="NZ_RIAX01000008.1"/>
</dbReference>
<dbReference type="InterPro" id="IPR003675">
    <property type="entry name" value="Rce1/LyrA-like_dom"/>
</dbReference>
<feature type="transmembrane region" description="Helical" evidence="1">
    <location>
        <begin position="187"/>
        <end position="208"/>
    </location>
</feature>
<feature type="transmembrane region" description="Helical" evidence="1">
    <location>
        <begin position="56"/>
        <end position="75"/>
    </location>
</feature>
<accession>A0A3M8P5P5</accession>
<feature type="transmembrane region" description="Helical" evidence="1">
    <location>
        <begin position="161"/>
        <end position="180"/>
    </location>
</feature>
<name>A0A3M8P5P5_9BACL</name>
<gene>
    <name evidence="3" type="ORF">EEX84_11450</name>
</gene>
<keyword evidence="3" id="KW-0482">Metalloprotease</keyword>
<dbReference type="GO" id="GO:0006508">
    <property type="term" value="P:proteolysis"/>
    <property type="evidence" value="ECO:0007669"/>
    <property type="project" value="UniProtKB-KW"/>
</dbReference>
<dbReference type="EMBL" id="RIAX01000008">
    <property type="protein sequence ID" value="RNF38999.1"/>
    <property type="molecule type" value="Genomic_DNA"/>
</dbReference>
<dbReference type="Proteomes" id="UP000275473">
    <property type="component" value="Unassembled WGS sequence"/>
</dbReference>